<reference evidence="1 2" key="1">
    <citation type="submission" date="2024-05" db="EMBL/GenBank/DDBJ databases">
        <title>The mechanism of isolation and screening of efficient mineral weathering bacteria priestia aryabhattai c4-10 with weathered biotite.</title>
        <authorList>
            <person name="Yang S."/>
        </authorList>
    </citation>
    <scope>NUCLEOTIDE SEQUENCE [LARGE SCALE GENOMIC DNA]</scope>
    <source>
        <strain evidence="1 2">C4-10</strain>
    </source>
</reference>
<accession>A0ABD5KTP5</accession>
<reference evidence="1 2" key="2">
    <citation type="submission" date="2024-05" db="EMBL/GenBank/DDBJ databases">
        <authorList>
            <person name="Zheng X."/>
        </authorList>
    </citation>
    <scope>NUCLEOTIDE SEQUENCE [LARGE SCALE GENOMIC DNA]</scope>
    <source>
        <strain evidence="1 2">C4-10</strain>
    </source>
</reference>
<dbReference type="RefSeq" id="WP_247807161.1">
    <property type="nucleotide sequence ID" value="NZ_JAQQBN010000001.1"/>
</dbReference>
<dbReference type="InterPro" id="IPR039498">
    <property type="entry name" value="NTP_transf_5"/>
</dbReference>
<dbReference type="Proteomes" id="UP001418804">
    <property type="component" value="Unassembled WGS sequence"/>
</dbReference>
<dbReference type="EMBL" id="JBDIVD010000001">
    <property type="protein sequence ID" value="MEN3153370.1"/>
    <property type="molecule type" value="Genomic_DNA"/>
</dbReference>
<protein>
    <submittedName>
        <fullName evidence="1">Nucleotidyltransferase family protein</fullName>
    </submittedName>
</protein>
<evidence type="ECO:0000313" key="2">
    <source>
        <dbReference type="Proteomes" id="UP001418804"/>
    </source>
</evidence>
<dbReference type="Pfam" id="PF14907">
    <property type="entry name" value="NTP_transf_5"/>
    <property type="match status" value="1"/>
</dbReference>
<sequence length="367" mass="43671">MLDKLITYLYDSNANLPSDDEFYYEVIKEIELYFISPQVYSLLKEKGKLGNTPLFFQTRLKQKYQETLYQNLFIKNQTDHIIRKFEEEQIEVIPLKGVYFAEKYFGHIGARGTSDIDILVKRKDINKAKEAVKSMNFEIEEEFIPSHFHSSFSKEIPGLAIPLTVEIHWDILKEKTANFNIQEFWGEAVRLEGFQFVKTLSDYHTFYMICLHGWRHNLDSPKHFLDIIQIIEVVKDRISYETLFKDAKRHQTYKRMVRTLSIVYSQYSILNEIKKLSSIENQFKGSMSSRLEQEKKGIKKYFAFMDYQFFSYDSVWHSLSEMRSWLLPNRFEVTSQLKETSKQRSYSYSLLMLYKQRCNSLVKVLGS</sequence>
<proteinExistence type="predicted"/>
<evidence type="ECO:0000313" key="1">
    <source>
        <dbReference type="EMBL" id="MEN3153370.1"/>
    </source>
</evidence>
<comment type="caution">
    <text evidence="1">The sequence shown here is derived from an EMBL/GenBank/DDBJ whole genome shotgun (WGS) entry which is preliminary data.</text>
</comment>
<gene>
    <name evidence="1" type="ORF">ABDD91_11020</name>
</gene>
<name>A0ABD5KTP5_PRIAR</name>
<dbReference type="AlphaFoldDB" id="A0ABD5KTP5"/>
<organism evidence="1 2">
    <name type="scientific">Priestia aryabhattai</name>
    <name type="common">Bacillus aryabhattai</name>
    <dbReference type="NCBI Taxonomy" id="412384"/>
    <lineage>
        <taxon>Bacteria</taxon>
        <taxon>Bacillati</taxon>
        <taxon>Bacillota</taxon>
        <taxon>Bacilli</taxon>
        <taxon>Bacillales</taxon>
        <taxon>Bacillaceae</taxon>
        <taxon>Priestia</taxon>
    </lineage>
</organism>